<dbReference type="RefSeq" id="YP_009665985.1">
    <property type="nucleotide sequence ID" value="NC_043401.1"/>
</dbReference>
<dbReference type="GeneID" id="40526149"/>
<reference evidence="3" key="3">
    <citation type="journal article" date="1996" name="Virology">
        <title>Comparisons of the genomic cis-elements and coding regions in RNA beta components of the hordeiviruses barley stripe mosaic virus, lychnis ringspot virus, and poa semilatent virus.</title>
        <authorList>
            <person name="Solovyev A.G."/>
            <person name="Savenkov E.I."/>
            <person name="Agranovsky A.A."/>
            <person name="Morozov S.Y."/>
        </authorList>
    </citation>
    <scope>NUCLEOTIDE SEQUENCE [LARGE SCALE GENOMIC DNA]</scope>
</reference>
<evidence type="ECO:0000313" key="1">
    <source>
        <dbReference type="EMBL" id="AAB05619.1"/>
    </source>
</evidence>
<accession>Q02475</accession>
<protein>
    <submittedName>
        <fullName evidence="1 2">Gamma-B protein</fullName>
    </submittedName>
</protein>
<dbReference type="EMBL" id="MK377388">
    <property type="protein sequence ID" value="QEG59346.1"/>
    <property type="molecule type" value="Genomic_RNA"/>
</dbReference>
<reference evidence="1 3" key="1">
    <citation type="journal article" date="1992" name="J. Gen. Virol.">
        <title>Poa semilatent virus, a hordeivirus having no internal polydisperse poly(A) in the 3' non-coding region of the RNA genome.</title>
        <authorList>
            <person name="Agranovsky A.A."/>
            <person name="Karasev A.V."/>
            <person name="Novikov V.K."/>
            <person name="Lunina N.A."/>
            <person name="Loginov S."/>
            <person name="Tyulkina L.G."/>
        </authorList>
    </citation>
    <scope>NUCLEOTIDE SEQUENCE [LARGE SCALE GENOMIC DNA]</scope>
</reference>
<evidence type="ECO:0000313" key="3">
    <source>
        <dbReference type="Proteomes" id="UP000234992"/>
    </source>
</evidence>
<proteinExistence type="predicted"/>
<reference evidence="2" key="4">
    <citation type="journal article" date="2019" name="Phytopathology">
        <title>Construction of an infectious Poa semilatent virus cDNA clone and comparisons of hordeivirus cytopathology and pathogenicity.</title>
        <authorList>
            <person name="Li Z."/>
            <person name="Jiang Z."/>
            <person name="Yang X."/>
            <person name="Yue N."/>
            <person name="Wang X."/>
            <person name="Zhang K."/>
            <person name="Jackson A.O."/>
            <person name="Li D."/>
            <person name="Zhang Y."/>
        </authorList>
    </citation>
    <scope>NUCLEOTIDE SEQUENCE</scope>
    <source>
        <strain evidence="2">Canada</strain>
    </source>
</reference>
<reference evidence="1" key="2">
    <citation type="submission" date="1993-08" db="EMBL/GenBank/DDBJ databases">
        <authorList>
            <person name="Solovyev A."/>
        </authorList>
    </citation>
    <scope>NUCLEOTIDE SEQUENCE</scope>
</reference>
<dbReference type="KEGG" id="vg:40526149"/>
<name>Q02475_9VIRU</name>
<dbReference type="EMBL" id="M81487">
    <property type="protein sequence ID" value="AAB05619.1"/>
    <property type="molecule type" value="Genomic_RNA"/>
</dbReference>
<dbReference type="Proteomes" id="UP000234992">
    <property type="component" value="Genome"/>
</dbReference>
<sequence length="177" mass="20125">MSTDLCSVCGNVKDVSTFVESQEDGKFCSAKCLRKATFRRVRKQLAEEYLKHDLIPVSCQLNSFPGYHCGMISALEMDPSGKPVVMNFCGQKHEALALALKAKDGAKLRLEYLERRFYQMKDVYARRLDRIAENLKEERNRLTTSGTITVKRDGEESKQLEVSVPMTTADFFKLSKL</sequence>
<organism evidence="1 3">
    <name type="scientific">Poa semilatent virus</name>
    <dbReference type="NCBI Taxonomy" id="12328"/>
    <lineage>
        <taxon>Viruses</taxon>
        <taxon>Riboviria</taxon>
        <taxon>Orthornavirae</taxon>
        <taxon>Kitrinoviricota</taxon>
        <taxon>Alsuviricetes</taxon>
        <taxon>Martellivirales</taxon>
        <taxon>Virgaviridae</taxon>
        <taxon>Hordeivirus</taxon>
        <taxon>Hordeivirus poae</taxon>
    </lineage>
</organism>
<dbReference type="PIR" id="JQ1691">
    <property type="entry name" value="JQ1691"/>
</dbReference>
<keyword evidence="3" id="KW-1185">Reference proteome</keyword>
<evidence type="ECO:0000313" key="2">
    <source>
        <dbReference type="EMBL" id="QEG59346.1"/>
    </source>
</evidence>